<reference evidence="5 6" key="1">
    <citation type="journal article" date="2011" name="Front. Microbiol.">
        <title>Genomic signatures of strain selection and enhancement in Bacillus atrophaeus var. globigii, a historical biowarfare simulant.</title>
        <authorList>
            <person name="Gibbons H.S."/>
            <person name="Broomall S.M."/>
            <person name="McNew L.A."/>
            <person name="Daligault H."/>
            <person name="Chapman C."/>
            <person name="Bruce D."/>
            <person name="Karavis M."/>
            <person name="Krepps M."/>
            <person name="McGregor P.A."/>
            <person name="Hong C."/>
            <person name="Park K.H."/>
            <person name="Akmal A."/>
            <person name="Feldman A."/>
            <person name="Lin J.S."/>
            <person name="Chang W.E."/>
            <person name="Higgs B.W."/>
            <person name="Demirev P."/>
            <person name="Lindquist J."/>
            <person name="Liem A."/>
            <person name="Fochler E."/>
            <person name="Read T.D."/>
            <person name="Tapia R."/>
            <person name="Johnson S."/>
            <person name="Bishop-Lilly K.A."/>
            <person name="Detter C."/>
            <person name="Han C."/>
            <person name="Sozhamannan S."/>
            <person name="Rosenzweig C.N."/>
            <person name="Skowronski E.W."/>
        </authorList>
    </citation>
    <scope>NUCLEOTIDE SEQUENCE [LARGE SCALE GENOMIC DNA]</scope>
    <source>
        <strain evidence="5 6">CL-SP19</strain>
    </source>
</reference>
<accession>A0A432ZHZ8</accession>
<dbReference type="Gene3D" id="1.10.150.240">
    <property type="entry name" value="Putative phosphatase, domain 2"/>
    <property type="match status" value="1"/>
</dbReference>
<dbReference type="GO" id="GO:0046872">
    <property type="term" value="F:metal ion binding"/>
    <property type="evidence" value="ECO:0007669"/>
    <property type="project" value="UniProtKB-KW"/>
</dbReference>
<organism evidence="5 6">
    <name type="scientific">Idiomarina seosinensis</name>
    <dbReference type="NCBI Taxonomy" id="281739"/>
    <lineage>
        <taxon>Bacteria</taxon>
        <taxon>Pseudomonadati</taxon>
        <taxon>Pseudomonadota</taxon>
        <taxon>Gammaproteobacteria</taxon>
        <taxon>Alteromonadales</taxon>
        <taxon>Idiomarinaceae</taxon>
        <taxon>Idiomarina</taxon>
    </lineage>
</organism>
<dbReference type="SFLD" id="SFLDS00003">
    <property type="entry name" value="Haloacid_Dehalogenase"/>
    <property type="match status" value="1"/>
</dbReference>
<gene>
    <name evidence="5" type="primary">gph</name>
    <name evidence="5" type="ORF">CWI81_03945</name>
</gene>
<name>A0A432ZHZ8_9GAMM</name>
<dbReference type="PRINTS" id="PR00413">
    <property type="entry name" value="HADHALOGNASE"/>
</dbReference>
<evidence type="ECO:0000256" key="2">
    <source>
        <dbReference type="ARBA" id="ARBA00022801"/>
    </source>
</evidence>
<keyword evidence="1" id="KW-0479">Metal-binding</keyword>
<dbReference type="InterPro" id="IPR050155">
    <property type="entry name" value="HAD-like_hydrolase_sf"/>
</dbReference>
<dbReference type="NCBIfam" id="TIGR01549">
    <property type="entry name" value="HAD-SF-IA-v1"/>
    <property type="match status" value="1"/>
</dbReference>
<dbReference type="SFLD" id="SFLDG01129">
    <property type="entry name" value="C1.5:_HAD__Beta-PGM__Phosphata"/>
    <property type="match status" value="1"/>
</dbReference>
<dbReference type="RefSeq" id="WP_126783909.1">
    <property type="nucleotide sequence ID" value="NZ_PIQF01000001.1"/>
</dbReference>
<dbReference type="SFLD" id="SFLDG01135">
    <property type="entry name" value="C1.5.6:_HAD__Beta-PGM__Phospha"/>
    <property type="match status" value="1"/>
</dbReference>
<dbReference type="Pfam" id="PF13419">
    <property type="entry name" value="HAD_2"/>
    <property type="match status" value="1"/>
</dbReference>
<dbReference type="GO" id="GO:0005829">
    <property type="term" value="C:cytosol"/>
    <property type="evidence" value="ECO:0007669"/>
    <property type="project" value="TreeGrafter"/>
</dbReference>
<comment type="caution">
    <text evidence="5">The sequence shown here is derived from an EMBL/GenBank/DDBJ whole genome shotgun (WGS) entry which is preliminary data.</text>
</comment>
<sequence length="238" mass="25866">MNAIDNKPVKAVLFDLDGTLLDTAPDLGAALNYLCRQYQQPEISAETYTPIASHGSRGLLNLAFAEQMAVADGAQAKHLREQFLSYYNDNIAHATQPFKGVAELLQALKEATVEVAIVTNKPELLTTRLLPYFRDLHAISVVVSGDTLDVSKPHPEPLLHAAQQLGVAADCCVYVGDAERDIEAGRNAGMVTVLAGYGYISDQDQPQRWGADYTIETPLELLKILSIDDLGRDSSAIE</sequence>
<dbReference type="Gene3D" id="3.40.50.1000">
    <property type="entry name" value="HAD superfamily/HAD-like"/>
    <property type="match status" value="1"/>
</dbReference>
<dbReference type="InterPro" id="IPR036412">
    <property type="entry name" value="HAD-like_sf"/>
</dbReference>
<dbReference type="PANTHER" id="PTHR43434:SF23">
    <property type="entry name" value="PHOSPHOGLYCOLATE PHOSPHATASE"/>
    <property type="match status" value="1"/>
</dbReference>
<evidence type="ECO:0000256" key="1">
    <source>
        <dbReference type="ARBA" id="ARBA00022723"/>
    </source>
</evidence>
<keyword evidence="2" id="KW-0378">Hydrolase</keyword>
<dbReference type="PANTHER" id="PTHR43434">
    <property type="entry name" value="PHOSPHOGLYCOLATE PHOSPHATASE"/>
    <property type="match status" value="1"/>
</dbReference>
<protein>
    <submittedName>
        <fullName evidence="5">Phosphoglycolate phosphatase</fullName>
    </submittedName>
</protein>
<dbReference type="InterPro" id="IPR023214">
    <property type="entry name" value="HAD_sf"/>
</dbReference>
<dbReference type="SUPFAM" id="SSF56784">
    <property type="entry name" value="HAD-like"/>
    <property type="match status" value="1"/>
</dbReference>
<dbReference type="InterPro" id="IPR023198">
    <property type="entry name" value="PGP-like_dom2"/>
</dbReference>
<proteinExistence type="predicted"/>
<evidence type="ECO:0000256" key="4">
    <source>
        <dbReference type="ARBA" id="ARBA00023277"/>
    </source>
</evidence>
<dbReference type="Proteomes" id="UP000287908">
    <property type="component" value="Unassembled WGS sequence"/>
</dbReference>
<evidence type="ECO:0000313" key="5">
    <source>
        <dbReference type="EMBL" id="RUO77637.1"/>
    </source>
</evidence>
<keyword evidence="4" id="KW-0119">Carbohydrate metabolism</keyword>
<dbReference type="NCBIfam" id="TIGR01509">
    <property type="entry name" value="HAD-SF-IA-v3"/>
    <property type="match status" value="1"/>
</dbReference>
<keyword evidence="3" id="KW-0460">Magnesium</keyword>
<dbReference type="OrthoDB" id="9776368at2"/>
<evidence type="ECO:0000256" key="3">
    <source>
        <dbReference type="ARBA" id="ARBA00022842"/>
    </source>
</evidence>
<evidence type="ECO:0000313" key="6">
    <source>
        <dbReference type="Proteomes" id="UP000287908"/>
    </source>
</evidence>
<dbReference type="GO" id="GO:0006281">
    <property type="term" value="P:DNA repair"/>
    <property type="evidence" value="ECO:0007669"/>
    <property type="project" value="TreeGrafter"/>
</dbReference>
<dbReference type="EMBL" id="PIQF01000001">
    <property type="protein sequence ID" value="RUO77637.1"/>
    <property type="molecule type" value="Genomic_DNA"/>
</dbReference>
<dbReference type="InterPro" id="IPR006439">
    <property type="entry name" value="HAD-SF_hydro_IA"/>
</dbReference>
<dbReference type="AlphaFoldDB" id="A0A432ZHZ8"/>
<keyword evidence="6" id="KW-1185">Reference proteome</keyword>
<dbReference type="InterPro" id="IPR041492">
    <property type="entry name" value="HAD_2"/>
</dbReference>
<dbReference type="GO" id="GO:0008967">
    <property type="term" value="F:phosphoglycolate phosphatase activity"/>
    <property type="evidence" value="ECO:0007669"/>
    <property type="project" value="TreeGrafter"/>
</dbReference>